<dbReference type="SUPFAM" id="SSF55729">
    <property type="entry name" value="Acyl-CoA N-acyltransferases (Nat)"/>
    <property type="match status" value="1"/>
</dbReference>
<dbReference type="OrthoDB" id="10061051at2759"/>
<dbReference type="Pfam" id="PF10261">
    <property type="entry name" value="FIT"/>
    <property type="match status" value="2"/>
</dbReference>
<evidence type="ECO:0000256" key="4">
    <source>
        <dbReference type="ARBA" id="ARBA00022824"/>
    </source>
</evidence>
<dbReference type="GO" id="GO:0008654">
    <property type="term" value="P:phospholipid biosynthetic process"/>
    <property type="evidence" value="ECO:0007669"/>
    <property type="project" value="TreeGrafter"/>
</dbReference>
<evidence type="ECO:0000256" key="1">
    <source>
        <dbReference type="ARBA" id="ARBA00004477"/>
    </source>
</evidence>
<sequence>MSIILRIIFLSSISKTNDVDDPDYLKSLFSFNTPPNIAYLTITILGIIVDSFLLTVWWSVSLKTYHIAFAFISMFQFCTGIAEIQININTMRADVHNKFNPKLCNIALMVTAAIYNQNSNALPLSNSILLGCNVACAVGLLFIAWHFRRRLPPAFQVEEYDISKLSPFQLEGFAILMERNFKYNGGISGKAAISLIKSYLACDLPGMRTKLIRTYNTNKSNPSKLWDTLDEEDILFRTRSRVTSDSATYIENDPFDVQSYKPLLKNQLKKLQKKDKNKNKKEAASLELLAENSQEFYDVLCNTESITLLTIIDKYDLSLYIPAKLGGKVLNKYFGADSKLPLLCIRFGLLGFHWPFRRSTFYCSPPKKPVARAGAVLYALSKWNSNLPRSERCRVLLDPTFKTPDTEKVLAVSGWYTAPIPNGHIIDLRPYTKKTPEQYFKLVKYRVQVQPFKQDKGEVIYIDNPLVEDCDLLMERWGDIYKRREQGGQSSYLINPTTNFVYSMVSFESGEHNANDDRSLMFLKVGDEYIASCIIFRLGKTITSDIQGLNGEISKKYKAYFVMMQEVIKLAFAEGKEFVDFGPTTEQPKVDIGCSIVPLVGSFDAGNPVMSWIWCFGLPLMDRIFVWTGGRCQFDLETAEVLPLAIKQTIETGASHSLQLSSYHCKRHKGQWVGGHDPSGHVFLLVHSSLFMFFEFIPFRAGVNQISQWFVMGLIGLWWFMLLMTNVYFHSITEKVVGLLFGYFAVAWVYVVSPAIALRSIKRPPSRKLDYN</sequence>
<evidence type="ECO:0000256" key="3">
    <source>
        <dbReference type="ARBA" id="ARBA00022801"/>
    </source>
</evidence>
<dbReference type="PANTHER" id="PTHR23129">
    <property type="entry name" value="ACYL-COENZYME A DIPHOSPHATASE FITM2"/>
    <property type="match status" value="1"/>
</dbReference>
<keyword evidence="7 8" id="KW-0472">Membrane</keyword>
<dbReference type="GeneID" id="66114960"/>
<feature type="transmembrane region" description="Helical" evidence="8">
    <location>
        <begin position="709"/>
        <end position="730"/>
    </location>
</feature>
<comment type="subcellular location">
    <subcellularLocation>
        <location evidence="1">Endoplasmic reticulum membrane</location>
        <topology evidence="1">Multi-pass membrane protein</topology>
    </subcellularLocation>
</comment>
<organism evidence="10 11">
    <name type="scientific">Scheffersomyces spartinae</name>
    <dbReference type="NCBI Taxonomy" id="45513"/>
    <lineage>
        <taxon>Eukaryota</taxon>
        <taxon>Fungi</taxon>
        <taxon>Dikarya</taxon>
        <taxon>Ascomycota</taxon>
        <taxon>Saccharomycotina</taxon>
        <taxon>Pichiomycetes</taxon>
        <taxon>Debaryomycetaceae</taxon>
        <taxon>Scheffersomyces</taxon>
    </lineage>
</organism>
<accession>A0A9P8AH62</accession>
<evidence type="ECO:0000313" key="11">
    <source>
        <dbReference type="Proteomes" id="UP000790833"/>
    </source>
</evidence>
<dbReference type="GO" id="GO:0010945">
    <property type="term" value="F:coenzyme A diphosphatase activity"/>
    <property type="evidence" value="ECO:0007669"/>
    <property type="project" value="InterPro"/>
</dbReference>
<dbReference type="GO" id="GO:0019915">
    <property type="term" value="P:lipid storage"/>
    <property type="evidence" value="ECO:0007669"/>
    <property type="project" value="InterPro"/>
</dbReference>
<dbReference type="GO" id="GO:0005789">
    <property type="term" value="C:endoplasmic reticulum membrane"/>
    <property type="evidence" value="ECO:0007669"/>
    <property type="project" value="UniProtKB-SubCell"/>
</dbReference>
<dbReference type="Gene3D" id="3.40.630.30">
    <property type="match status" value="1"/>
</dbReference>
<evidence type="ECO:0000256" key="2">
    <source>
        <dbReference type="ARBA" id="ARBA00022692"/>
    </source>
</evidence>
<keyword evidence="2 8" id="KW-0812">Transmembrane</keyword>
<dbReference type="EMBL" id="JAHMUF010000017">
    <property type="protein sequence ID" value="KAG7192491.1"/>
    <property type="molecule type" value="Genomic_DNA"/>
</dbReference>
<proteinExistence type="predicted"/>
<keyword evidence="11" id="KW-1185">Reference proteome</keyword>
<dbReference type="InterPro" id="IPR038740">
    <property type="entry name" value="BioF2-like_GNAT_dom"/>
</dbReference>
<feature type="transmembrane region" description="Helical" evidence="8">
    <location>
        <begin position="67"/>
        <end position="87"/>
    </location>
</feature>
<feature type="domain" description="BioF2-like acetyltransferase" evidence="9">
    <location>
        <begin position="468"/>
        <end position="586"/>
    </location>
</feature>
<dbReference type="GO" id="GO:0034389">
    <property type="term" value="P:lipid droplet organization"/>
    <property type="evidence" value="ECO:0007669"/>
    <property type="project" value="TreeGrafter"/>
</dbReference>
<evidence type="ECO:0000256" key="5">
    <source>
        <dbReference type="ARBA" id="ARBA00022989"/>
    </source>
</evidence>
<comment type="caution">
    <text evidence="10">The sequence shown here is derived from an EMBL/GenBank/DDBJ whole genome shotgun (WGS) entry which is preliminary data.</text>
</comment>
<dbReference type="InterPro" id="IPR016181">
    <property type="entry name" value="Acyl_CoA_acyltransferase"/>
</dbReference>
<dbReference type="PANTHER" id="PTHR23129:SF0">
    <property type="entry name" value="ACYL-COENZYME A DIPHOSPHATASE FITM2"/>
    <property type="match status" value="1"/>
</dbReference>
<dbReference type="Pfam" id="PF13480">
    <property type="entry name" value="Acetyltransf_6"/>
    <property type="match status" value="1"/>
</dbReference>
<keyword evidence="3" id="KW-0378">Hydrolase</keyword>
<dbReference type="InterPro" id="IPR019388">
    <property type="entry name" value="FIT"/>
</dbReference>
<evidence type="ECO:0000259" key="9">
    <source>
        <dbReference type="Pfam" id="PF13480"/>
    </source>
</evidence>
<keyword evidence="4" id="KW-0256">Endoplasmic reticulum</keyword>
<evidence type="ECO:0000256" key="8">
    <source>
        <dbReference type="SAM" id="Phobius"/>
    </source>
</evidence>
<protein>
    <recommendedName>
        <fullName evidence="9">BioF2-like acetyltransferase domain-containing protein</fullName>
    </recommendedName>
</protein>
<feature type="transmembrane region" description="Helical" evidence="8">
    <location>
        <begin position="128"/>
        <end position="147"/>
    </location>
</feature>
<name>A0A9P8AH62_9ASCO</name>
<keyword evidence="5 8" id="KW-1133">Transmembrane helix</keyword>
<evidence type="ECO:0000313" key="10">
    <source>
        <dbReference type="EMBL" id="KAG7192491.1"/>
    </source>
</evidence>
<evidence type="ECO:0000256" key="6">
    <source>
        <dbReference type="ARBA" id="ARBA00023098"/>
    </source>
</evidence>
<dbReference type="Proteomes" id="UP000790833">
    <property type="component" value="Unassembled WGS sequence"/>
</dbReference>
<feature type="transmembrane region" description="Helical" evidence="8">
    <location>
        <begin position="736"/>
        <end position="758"/>
    </location>
</feature>
<evidence type="ECO:0000256" key="7">
    <source>
        <dbReference type="ARBA" id="ARBA00023136"/>
    </source>
</evidence>
<feature type="transmembrane region" description="Helical" evidence="8">
    <location>
        <begin position="38"/>
        <end position="60"/>
    </location>
</feature>
<reference evidence="10" key="1">
    <citation type="submission" date="2021-03" db="EMBL/GenBank/DDBJ databases">
        <authorList>
            <person name="Palmer J.M."/>
        </authorList>
    </citation>
    <scope>NUCLEOTIDE SEQUENCE</scope>
    <source>
        <strain evidence="10">ARV_011</strain>
    </source>
</reference>
<dbReference type="AlphaFoldDB" id="A0A9P8AH62"/>
<keyword evidence="6" id="KW-0443">Lipid metabolism</keyword>
<gene>
    <name evidence="10" type="ORF">KQ657_001586</name>
</gene>
<dbReference type="RefSeq" id="XP_043048041.1">
    <property type="nucleotide sequence ID" value="XM_043192377.1"/>
</dbReference>